<accession>A0ABR7SF09</accession>
<keyword evidence="1" id="KW-0732">Signal</keyword>
<dbReference type="Proteomes" id="UP000642284">
    <property type="component" value="Unassembled WGS sequence"/>
</dbReference>
<organism evidence="2 3">
    <name type="scientific">Streptomyces polyasparticus</name>
    <dbReference type="NCBI Taxonomy" id="2767826"/>
    <lineage>
        <taxon>Bacteria</taxon>
        <taxon>Bacillati</taxon>
        <taxon>Actinomycetota</taxon>
        <taxon>Actinomycetes</taxon>
        <taxon>Kitasatosporales</taxon>
        <taxon>Streptomycetaceae</taxon>
        <taxon>Streptomyces</taxon>
    </lineage>
</organism>
<evidence type="ECO:0000313" key="3">
    <source>
        <dbReference type="Proteomes" id="UP000642284"/>
    </source>
</evidence>
<name>A0ABR7SF09_9ACTN</name>
<dbReference type="EMBL" id="JACTVJ010000007">
    <property type="protein sequence ID" value="MBC9714097.1"/>
    <property type="molecule type" value="Genomic_DNA"/>
</dbReference>
<proteinExistence type="predicted"/>
<comment type="caution">
    <text evidence="2">The sequence shown here is derived from an EMBL/GenBank/DDBJ whole genome shotgun (WGS) entry which is preliminary data.</text>
</comment>
<feature type="signal peptide" evidence="1">
    <location>
        <begin position="1"/>
        <end position="28"/>
    </location>
</feature>
<evidence type="ECO:0000313" key="2">
    <source>
        <dbReference type="EMBL" id="MBC9714097.1"/>
    </source>
</evidence>
<feature type="chain" id="PRO_5047209598" evidence="1">
    <location>
        <begin position="29"/>
        <end position="121"/>
    </location>
</feature>
<keyword evidence="3" id="KW-1185">Reference proteome</keyword>
<reference evidence="2 3" key="1">
    <citation type="submission" date="2020-08" db="EMBL/GenBank/DDBJ databases">
        <title>Genemic of Streptomyces polyaspartic.</title>
        <authorList>
            <person name="Liu W."/>
        </authorList>
    </citation>
    <scope>NUCLEOTIDE SEQUENCE [LARGE SCALE GENOMIC DNA]</scope>
    <source>
        <strain evidence="2 3">TRM66268-LWL</strain>
    </source>
</reference>
<dbReference type="RefSeq" id="WP_187814581.1">
    <property type="nucleotide sequence ID" value="NZ_JACTVJ010000007.1"/>
</dbReference>
<evidence type="ECO:0000256" key="1">
    <source>
        <dbReference type="SAM" id="SignalP"/>
    </source>
</evidence>
<sequence>MATSLSRFAVAGLAIASVLVATAGPAQAVSNKTIKIPGGRGWMTFYDDGDTFQVCDTLADGHGVSGRLIDNNYDEKLYLTDGGDAGCSAKQGYNIGQLGSYQMQLSWNGDGYDVKSEWFNE</sequence>
<protein>
    <submittedName>
        <fullName evidence="2">Uncharacterized protein</fullName>
    </submittedName>
</protein>
<gene>
    <name evidence="2" type="ORF">H9Y04_16160</name>
</gene>